<dbReference type="EMBL" id="FOZP01000001">
    <property type="protein sequence ID" value="SFS30238.1"/>
    <property type="molecule type" value="Genomic_DNA"/>
</dbReference>
<evidence type="ECO:0000256" key="6">
    <source>
        <dbReference type="ARBA" id="ARBA00023315"/>
    </source>
</evidence>
<evidence type="ECO:0000256" key="1">
    <source>
        <dbReference type="ARBA" id="ARBA00004533"/>
    </source>
</evidence>
<keyword evidence="7" id="KW-1133">Transmembrane helix</keyword>
<dbReference type="OrthoDB" id="9801955at2"/>
<keyword evidence="3" id="KW-0997">Cell inner membrane</keyword>
<dbReference type="Pfam" id="PF03279">
    <property type="entry name" value="Lip_A_acyltrans"/>
    <property type="match status" value="1"/>
</dbReference>
<dbReference type="RefSeq" id="WP_090222008.1">
    <property type="nucleotide sequence ID" value="NZ_FOZP01000001.1"/>
</dbReference>
<name>A0A1I6NQL6_9FLAO</name>
<accession>A0A1I6NQL6</accession>
<sequence>MTNFIIYILVYPIVWLFSILPFKVLYIISDGVYALIYYVIGYRKKVVLNNLNLAFPENSLKENIKLSKQFYHHFVDIFIEMIKSFTVSKEEVYKRYKFPNIQFFDDLYKDGKSVILVGSHYANWEWIMSLDSFVDYKGYAAYTKVSNPYFNNKVLKSRAKFGTNLIQTAKVVGEIQHNQINKIQAMYGLLSDQSPQLKKTFYWREFLGVKVPIHTGAEMLAKRFDMNMVFMDVKKIKRGYYETTFSLITNEAKKFPDYALTDIFLDKVEQQIKNQPEYYFWTHRRFKHKDKAPKVS</sequence>
<dbReference type="AlphaFoldDB" id="A0A1I6NQL6"/>
<keyword evidence="4 8" id="KW-0808">Transferase</keyword>
<dbReference type="Proteomes" id="UP000199312">
    <property type="component" value="Unassembled WGS sequence"/>
</dbReference>
<evidence type="ECO:0000256" key="7">
    <source>
        <dbReference type="SAM" id="Phobius"/>
    </source>
</evidence>
<keyword evidence="9" id="KW-1185">Reference proteome</keyword>
<dbReference type="STRING" id="593133.SAMN04488006_0408"/>
<dbReference type="GO" id="GO:0016746">
    <property type="term" value="F:acyltransferase activity"/>
    <property type="evidence" value="ECO:0007669"/>
    <property type="project" value="UniProtKB-KW"/>
</dbReference>
<evidence type="ECO:0000256" key="3">
    <source>
        <dbReference type="ARBA" id="ARBA00022519"/>
    </source>
</evidence>
<keyword evidence="6" id="KW-0012">Acyltransferase</keyword>
<evidence type="ECO:0000256" key="2">
    <source>
        <dbReference type="ARBA" id="ARBA00022475"/>
    </source>
</evidence>
<gene>
    <name evidence="8" type="ORF">SAMN04488006_0408</name>
</gene>
<evidence type="ECO:0000313" key="8">
    <source>
        <dbReference type="EMBL" id="SFS30238.1"/>
    </source>
</evidence>
<evidence type="ECO:0000256" key="4">
    <source>
        <dbReference type="ARBA" id="ARBA00022679"/>
    </source>
</evidence>
<dbReference type="GO" id="GO:0005886">
    <property type="term" value="C:plasma membrane"/>
    <property type="evidence" value="ECO:0007669"/>
    <property type="project" value="UniProtKB-SubCell"/>
</dbReference>
<dbReference type="InterPro" id="IPR004960">
    <property type="entry name" value="LipA_acyltrans"/>
</dbReference>
<dbReference type="PANTHER" id="PTHR30606">
    <property type="entry name" value="LIPID A BIOSYNTHESIS LAUROYL ACYLTRANSFERASE"/>
    <property type="match status" value="1"/>
</dbReference>
<dbReference type="PANTHER" id="PTHR30606:SF10">
    <property type="entry name" value="PHOSPHATIDYLINOSITOL MANNOSIDE ACYLTRANSFERASE"/>
    <property type="match status" value="1"/>
</dbReference>
<organism evidence="8 9">
    <name type="scientific">Lutibacter maritimus</name>
    <dbReference type="NCBI Taxonomy" id="593133"/>
    <lineage>
        <taxon>Bacteria</taxon>
        <taxon>Pseudomonadati</taxon>
        <taxon>Bacteroidota</taxon>
        <taxon>Flavobacteriia</taxon>
        <taxon>Flavobacteriales</taxon>
        <taxon>Flavobacteriaceae</taxon>
        <taxon>Lutibacter</taxon>
    </lineage>
</organism>
<keyword evidence="2" id="KW-1003">Cell membrane</keyword>
<feature type="transmembrane region" description="Helical" evidence="7">
    <location>
        <begin position="6"/>
        <end position="39"/>
    </location>
</feature>
<protein>
    <submittedName>
        <fullName evidence="8">KDO2-lipid IV(A) lauroyltransferase</fullName>
    </submittedName>
</protein>
<keyword evidence="5 7" id="KW-0472">Membrane</keyword>
<evidence type="ECO:0000256" key="5">
    <source>
        <dbReference type="ARBA" id="ARBA00023136"/>
    </source>
</evidence>
<proteinExistence type="predicted"/>
<dbReference type="GO" id="GO:0009247">
    <property type="term" value="P:glycolipid biosynthetic process"/>
    <property type="evidence" value="ECO:0007669"/>
    <property type="project" value="UniProtKB-ARBA"/>
</dbReference>
<reference evidence="9" key="1">
    <citation type="submission" date="2016-10" db="EMBL/GenBank/DDBJ databases">
        <authorList>
            <person name="Varghese N."/>
            <person name="Submissions S."/>
        </authorList>
    </citation>
    <scope>NUCLEOTIDE SEQUENCE [LARGE SCALE GENOMIC DNA]</scope>
    <source>
        <strain evidence="9">DSM 24450</strain>
    </source>
</reference>
<comment type="subcellular location">
    <subcellularLocation>
        <location evidence="1">Cell inner membrane</location>
    </subcellularLocation>
</comment>
<keyword evidence="7" id="KW-0812">Transmembrane</keyword>
<evidence type="ECO:0000313" key="9">
    <source>
        <dbReference type="Proteomes" id="UP000199312"/>
    </source>
</evidence>
<dbReference type="CDD" id="cd07984">
    <property type="entry name" value="LPLAT_LABLAT-like"/>
    <property type="match status" value="1"/>
</dbReference>